<evidence type="ECO:0000313" key="1">
    <source>
        <dbReference type="EMBL" id="GFT06734.1"/>
    </source>
</evidence>
<dbReference type="AlphaFoldDB" id="A0A8X6NCV4"/>
<keyword evidence="2" id="KW-1185">Reference proteome</keyword>
<protein>
    <submittedName>
        <fullName evidence="1">Uncharacterized protein</fullName>
    </submittedName>
</protein>
<accession>A0A8X6NCV4</accession>
<proteinExistence type="predicted"/>
<organism evidence="1 2">
    <name type="scientific">Nephila pilipes</name>
    <name type="common">Giant wood spider</name>
    <name type="synonym">Nephila maculata</name>
    <dbReference type="NCBI Taxonomy" id="299642"/>
    <lineage>
        <taxon>Eukaryota</taxon>
        <taxon>Metazoa</taxon>
        <taxon>Ecdysozoa</taxon>
        <taxon>Arthropoda</taxon>
        <taxon>Chelicerata</taxon>
        <taxon>Arachnida</taxon>
        <taxon>Araneae</taxon>
        <taxon>Araneomorphae</taxon>
        <taxon>Entelegynae</taxon>
        <taxon>Araneoidea</taxon>
        <taxon>Nephilidae</taxon>
        <taxon>Nephila</taxon>
    </lineage>
</organism>
<comment type="caution">
    <text evidence="1">The sequence shown here is derived from an EMBL/GenBank/DDBJ whole genome shotgun (WGS) entry which is preliminary data.</text>
</comment>
<gene>
    <name evidence="1" type="ORF">NPIL_509951</name>
</gene>
<evidence type="ECO:0000313" key="2">
    <source>
        <dbReference type="Proteomes" id="UP000887013"/>
    </source>
</evidence>
<dbReference type="Proteomes" id="UP000887013">
    <property type="component" value="Unassembled WGS sequence"/>
</dbReference>
<sequence>MMIVIVFIGLNLFRDLRVVRLHRLGVVGSICNELQCRVALTECLSSSMRDEIERVQLINEELRRQIGIFARSNIDREERCMQNIINLARRANLSNILARGIIALLERGVVCREDSLHHFAYTGVFP</sequence>
<dbReference type="EMBL" id="BMAW01056636">
    <property type="protein sequence ID" value="GFT06734.1"/>
    <property type="molecule type" value="Genomic_DNA"/>
</dbReference>
<reference evidence="1" key="1">
    <citation type="submission" date="2020-08" db="EMBL/GenBank/DDBJ databases">
        <title>Multicomponent nature underlies the extraordinary mechanical properties of spider dragline silk.</title>
        <authorList>
            <person name="Kono N."/>
            <person name="Nakamura H."/>
            <person name="Mori M."/>
            <person name="Yoshida Y."/>
            <person name="Ohtoshi R."/>
            <person name="Malay A.D."/>
            <person name="Moran D.A.P."/>
            <person name="Tomita M."/>
            <person name="Numata K."/>
            <person name="Arakawa K."/>
        </authorList>
    </citation>
    <scope>NUCLEOTIDE SEQUENCE</scope>
</reference>
<name>A0A8X6NCV4_NEPPI</name>